<dbReference type="Gene3D" id="3.10.450.50">
    <property type="match status" value="1"/>
</dbReference>
<dbReference type="PANTHER" id="PTHR34957">
    <property type="entry name" value="NUCLEAR TRANSPORT FACTOR 2 (NTF2) FAMILY PROTEIN"/>
    <property type="match status" value="1"/>
</dbReference>
<evidence type="ECO:0000313" key="2">
    <source>
        <dbReference type="EMBL" id="NHK98836.1"/>
    </source>
</evidence>
<feature type="domain" description="SnoaL-like" evidence="1">
    <location>
        <begin position="21"/>
        <end position="131"/>
    </location>
</feature>
<comment type="caution">
    <text evidence="2">The sequence shown here is derived from an EMBL/GenBank/DDBJ whole genome shotgun (WGS) entry which is preliminary data.</text>
</comment>
<protein>
    <submittedName>
        <fullName evidence="2">Nuclear transport factor 2 family protein</fullName>
    </submittedName>
</protein>
<proteinExistence type="predicted"/>
<dbReference type="Pfam" id="PF13474">
    <property type="entry name" value="SnoaL_3"/>
    <property type="match status" value="1"/>
</dbReference>
<keyword evidence="3" id="KW-1185">Reference proteome</keyword>
<evidence type="ECO:0000259" key="1">
    <source>
        <dbReference type="Pfam" id="PF13474"/>
    </source>
</evidence>
<sequence>MARPKPPAAPTIALTPEDAEAAFYEAMAGGDVGRMMALWADDEDVLCVHPGGGRVVGTAAVRASYETLLADGGIAVSYDAVHRLQRAEVAVHHLVERILVDSARGRSELRMLATNVYLKTPLGWRIVVHHATAAGPDERPPPEPAPTTLH</sequence>
<gene>
    <name evidence="2" type="ORF">G7087_10665</name>
</gene>
<dbReference type="Proteomes" id="UP000802098">
    <property type="component" value="Unassembled WGS sequence"/>
</dbReference>
<dbReference type="SUPFAM" id="SSF54427">
    <property type="entry name" value="NTF2-like"/>
    <property type="match status" value="1"/>
</dbReference>
<evidence type="ECO:0000313" key="3">
    <source>
        <dbReference type="Proteomes" id="UP000802098"/>
    </source>
</evidence>
<reference evidence="2 3" key="1">
    <citation type="submission" date="2020-03" db="EMBL/GenBank/DDBJ databases">
        <title>Rubrivivax benzoatilyticus JA2 (sequenced after 10 years sub-culturing).</title>
        <authorList>
            <person name="Gupta D."/>
            <person name="Chintalapati S."/>
            <person name="Chintalapati V.R."/>
        </authorList>
    </citation>
    <scope>NUCLEOTIDE SEQUENCE [LARGE SCALE GENOMIC DNA]</scope>
    <source>
        <strain evidence="2 3">JA2-Mal</strain>
    </source>
</reference>
<organism evidence="2 3">
    <name type="scientific">Rubrivivax benzoatilyticus</name>
    <dbReference type="NCBI Taxonomy" id="316997"/>
    <lineage>
        <taxon>Bacteria</taxon>
        <taxon>Pseudomonadati</taxon>
        <taxon>Pseudomonadota</taxon>
        <taxon>Betaproteobacteria</taxon>
        <taxon>Burkholderiales</taxon>
        <taxon>Sphaerotilaceae</taxon>
        <taxon>Rubrivivax</taxon>
    </lineage>
</organism>
<dbReference type="InterPro" id="IPR032710">
    <property type="entry name" value="NTF2-like_dom_sf"/>
</dbReference>
<dbReference type="EMBL" id="JAAOCD010000004">
    <property type="protein sequence ID" value="NHK98836.1"/>
    <property type="molecule type" value="Genomic_DNA"/>
</dbReference>
<name>A0ABX0HWY7_9BURK</name>
<dbReference type="InterPro" id="IPR037401">
    <property type="entry name" value="SnoaL-like"/>
</dbReference>
<dbReference type="PANTHER" id="PTHR34957:SF1">
    <property type="entry name" value="NUCLEAR TRANSPORT FACTOR 2 (NTF2) FAMILY PROTEIN"/>
    <property type="match status" value="1"/>
</dbReference>
<dbReference type="RefSeq" id="WP_009858966.1">
    <property type="nucleotide sequence ID" value="NZ_JAAOCD010000004.1"/>
</dbReference>
<accession>A0ABX0HWY7</accession>